<dbReference type="InterPro" id="IPR016181">
    <property type="entry name" value="Acyl_CoA_acyltransferase"/>
</dbReference>
<name>A0A7M1LKE0_9BACT</name>
<dbReference type="PIRSF" id="PIRSF018688">
    <property type="entry name" value="UCP018688"/>
    <property type="match status" value="1"/>
</dbReference>
<dbReference type="AlphaFoldDB" id="A0A7M1LKE0"/>
<reference evidence="2 3" key="1">
    <citation type="submission" date="2020-10" db="EMBL/GenBank/DDBJ databases">
        <title>Campylobacter and Helicobacter PacBio genomes.</title>
        <authorList>
            <person name="Lane C."/>
        </authorList>
    </citation>
    <scope>NUCLEOTIDE SEQUENCE [LARGE SCALE GENOMIC DNA]</scope>
    <source>
        <strain evidence="2 3">2016D-0077</strain>
    </source>
</reference>
<feature type="domain" description="Phosphatidylglycerol lysyltransferase C-terminal" evidence="1">
    <location>
        <begin position="35"/>
        <end position="327"/>
    </location>
</feature>
<keyword evidence="3" id="KW-1185">Reference proteome</keyword>
<dbReference type="Pfam" id="PF09924">
    <property type="entry name" value="LPG_synthase_C"/>
    <property type="match status" value="1"/>
</dbReference>
<sequence length="329" mass="38464">MEFSVKNVKFSKFDINSKPLMEEYLLRLGEDLQVDISDYTFASNFIWLQNVSGFYAIVENSFCLFAMSGGELSMLLPPLGRISDLKNAILKCFELMNDNNSSPYLSRIDYVAESILEKFATSLDESANIFDVFEDFVFEKALNDYIYKSDDLIELKGNAYHTKRTEVNKFKKTYPNFRVERLDPLKHKDEIINLSNIWAKERIKYMPKERTDEFMEGIYQENVAIKRMLTYYKELELIGIVLYIEGEMKGFTVGEMINKGVASVLIEKTDFETLGCAQFIFREFSKVLKDKFECEFINVGDDMGFSNLKKVKMSYRPHKLDIKYTIYQK</sequence>
<evidence type="ECO:0000259" key="1">
    <source>
        <dbReference type="Pfam" id="PF09924"/>
    </source>
</evidence>
<dbReference type="InterPro" id="IPR024320">
    <property type="entry name" value="LPG_synthase_C"/>
</dbReference>
<dbReference type="PANTHER" id="PTHR41373">
    <property type="entry name" value="DUF2156 DOMAIN-CONTAINING PROTEIN"/>
    <property type="match status" value="1"/>
</dbReference>
<dbReference type="OrthoDB" id="9765580at2"/>
<dbReference type="InterPro" id="IPR016732">
    <property type="entry name" value="UCP018688"/>
</dbReference>
<gene>
    <name evidence="2" type="ORF">IMC76_04235</name>
</gene>
<dbReference type="Proteomes" id="UP000594749">
    <property type="component" value="Chromosome"/>
</dbReference>
<dbReference type="Gene3D" id="3.40.630.30">
    <property type="match status" value="1"/>
</dbReference>
<organism evidence="2 3">
    <name type="scientific">Campylobacter corcagiensis</name>
    <dbReference type="NCBI Taxonomy" id="1448857"/>
    <lineage>
        <taxon>Bacteria</taxon>
        <taxon>Pseudomonadati</taxon>
        <taxon>Campylobacterota</taxon>
        <taxon>Epsilonproteobacteria</taxon>
        <taxon>Campylobacterales</taxon>
        <taxon>Campylobacteraceae</taxon>
        <taxon>Campylobacter</taxon>
    </lineage>
</organism>
<dbReference type="PANTHER" id="PTHR41373:SF1">
    <property type="entry name" value="PHOSPHATIDYLGLYCEROL LYSYLTRANSFERASE C-TERMINAL DOMAIN-CONTAINING PROTEIN"/>
    <property type="match status" value="1"/>
</dbReference>
<proteinExistence type="predicted"/>
<dbReference type="SUPFAM" id="SSF55729">
    <property type="entry name" value="Acyl-CoA N-acyltransferases (Nat)"/>
    <property type="match status" value="2"/>
</dbReference>
<dbReference type="EMBL" id="CP063078">
    <property type="protein sequence ID" value="QOQ88005.1"/>
    <property type="molecule type" value="Genomic_DNA"/>
</dbReference>
<dbReference type="RefSeq" id="WP_025801967.1">
    <property type="nucleotide sequence ID" value="NZ_CP053842.1"/>
</dbReference>
<protein>
    <submittedName>
        <fullName evidence="2">DUF2156 domain-containing protein</fullName>
    </submittedName>
</protein>
<evidence type="ECO:0000313" key="3">
    <source>
        <dbReference type="Proteomes" id="UP000594749"/>
    </source>
</evidence>
<evidence type="ECO:0000313" key="2">
    <source>
        <dbReference type="EMBL" id="QOQ88005.1"/>
    </source>
</evidence>
<accession>A0A7M1LKE0</accession>